<dbReference type="STRING" id="890420.SAMN05216226_104232"/>
<dbReference type="Proteomes" id="UP000198856">
    <property type="component" value="Unassembled WGS sequence"/>
</dbReference>
<dbReference type="RefSeq" id="WP_092700572.1">
    <property type="nucleotide sequence ID" value="NZ_FNFC01000004.1"/>
</dbReference>
<accession>A0A1G8UFP6</accession>
<gene>
    <name evidence="1" type="ORF">SAMN05216226_104232</name>
</gene>
<dbReference type="AlphaFoldDB" id="A0A1G8UFP6"/>
<evidence type="ECO:0000313" key="1">
    <source>
        <dbReference type="EMBL" id="SDJ52558.1"/>
    </source>
</evidence>
<proteinExistence type="predicted"/>
<name>A0A1G8UFP6_9EURY</name>
<reference evidence="1 2" key="1">
    <citation type="submission" date="2016-10" db="EMBL/GenBank/DDBJ databases">
        <authorList>
            <person name="de Groot N.N."/>
        </authorList>
    </citation>
    <scope>NUCLEOTIDE SEQUENCE [LARGE SCALE GENOMIC DNA]</scope>
    <source>
        <strain evidence="1 2">IBRC-M10015</strain>
    </source>
</reference>
<dbReference type="EMBL" id="FNFC01000004">
    <property type="protein sequence ID" value="SDJ52558.1"/>
    <property type="molecule type" value="Genomic_DNA"/>
</dbReference>
<keyword evidence="2" id="KW-1185">Reference proteome</keyword>
<protein>
    <submittedName>
        <fullName evidence="1">Uncharacterized protein</fullName>
    </submittedName>
</protein>
<organism evidence="1 2">
    <name type="scientific">Halovenus aranensis</name>
    <dbReference type="NCBI Taxonomy" id="890420"/>
    <lineage>
        <taxon>Archaea</taxon>
        <taxon>Methanobacteriati</taxon>
        <taxon>Methanobacteriota</taxon>
        <taxon>Stenosarchaea group</taxon>
        <taxon>Halobacteria</taxon>
        <taxon>Halobacteriales</taxon>
        <taxon>Haloarculaceae</taxon>
        <taxon>Halovenus</taxon>
    </lineage>
</organism>
<evidence type="ECO:0000313" key="2">
    <source>
        <dbReference type="Proteomes" id="UP000198856"/>
    </source>
</evidence>
<sequence>MTRTQYKLGLLVAAAVALAAVVMTGGVAASTDAKTPGLNATQNDSVLVDVEFNSTETVTATVNLTEGGTTVNSTTLSFDPVEFADGQGIKTAEFELSQNYTALNASVDASPASGFAQMWVSVEDDSGFLGGGGVVAGASQEQLLGFGAVVVVLVAAYNRDVF</sequence>